<dbReference type="EMBL" id="JACNJH010000165">
    <property type="protein sequence ID" value="MBC8362045.1"/>
    <property type="molecule type" value="Genomic_DNA"/>
</dbReference>
<dbReference type="PROSITE" id="PS50110">
    <property type="entry name" value="RESPONSE_REGULATORY"/>
    <property type="match status" value="1"/>
</dbReference>
<evidence type="ECO:0000256" key="1">
    <source>
        <dbReference type="ARBA" id="ARBA00022553"/>
    </source>
</evidence>
<dbReference type="Proteomes" id="UP000603434">
    <property type="component" value="Unassembled WGS sequence"/>
</dbReference>
<evidence type="ECO:0000313" key="5">
    <source>
        <dbReference type="Proteomes" id="UP000603434"/>
    </source>
</evidence>
<sequence length="192" mass="21541">MTCKTQHDSGEKRLDRLTTGREAARGLSERAEIPNKLDRLSRAHEKTILLCRHSQKGSRQILVADAEKNIREFLAGIFSKMGYEPVGAAGWIEALKLFASSKFDLVFTDSKMICWDGFSLAYHIKARSPETPVVIMVAGCRENLSDNHEGCCLDDLLFKPVGPTDIQSVVRKFFGDHSRAETLAFYSDSRML</sequence>
<evidence type="ECO:0000256" key="2">
    <source>
        <dbReference type="PROSITE-ProRule" id="PRU00169"/>
    </source>
</evidence>
<dbReference type="InterPro" id="IPR011006">
    <property type="entry name" value="CheY-like_superfamily"/>
</dbReference>
<comment type="caution">
    <text evidence="4">The sequence shown here is derived from an EMBL/GenBank/DDBJ whole genome shotgun (WGS) entry which is preliminary data.</text>
</comment>
<dbReference type="AlphaFoldDB" id="A0A8J6THM9"/>
<dbReference type="Gene3D" id="3.40.50.2300">
    <property type="match status" value="1"/>
</dbReference>
<evidence type="ECO:0000313" key="4">
    <source>
        <dbReference type="EMBL" id="MBC8362045.1"/>
    </source>
</evidence>
<gene>
    <name evidence="4" type="ORF">H8E23_11680</name>
</gene>
<feature type="domain" description="Response regulatory" evidence="3">
    <location>
        <begin position="60"/>
        <end position="174"/>
    </location>
</feature>
<reference evidence="4 5" key="1">
    <citation type="submission" date="2020-08" db="EMBL/GenBank/DDBJ databases">
        <title>Bridging the membrane lipid divide: bacteria of the FCB group superphylum have the potential to synthesize archaeal ether lipids.</title>
        <authorList>
            <person name="Villanueva L."/>
            <person name="Von Meijenfeldt F.A.B."/>
            <person name="Westbye A.B."/>
            <person name="Yadav S."/>
            <person name="Hopmans E.C."/>
            <person name="Dutilh B.E."/>
            <person name="Sinninghe Damste J.S."/>
        </authorList>
    </citation>
    <scope>NUCLEOTIDE SEQUENCE [LARGE SCALE GENOMIC DNA]</scope>
    <source>
        <strain evidence="4">NIOZ-UU30</strain>
    </source>
</reference>
<organism evidence="4 5">
    <name type="scientific">Candidatus Desulfatibia profunda</name>
    <dbReference type="NCBI Taxonomy" id="2841695"/>
    <lineage>
        <taxon>Bacteria</taxon>
        <taxon>Pseudomonadati</taxon>
        <taxon>Thermodesulfobacteriota</taxon>
        <taxon>Desulfobacteria</taxon>
        <taxon>Desulfobacterales</taxon>
        <taxon>Desulfobacterales incertae sedis</taxon>
        <taxon>Candidatus Desulfatibia</taxon>
    </lineage>
</organism>
<name>A0A8J6THM9_9BACT</name>
<accession>A0A8J6THM9</accession>
<protein>
    <submittedName>
        <fullName evidence="4">Response regulator</fullName>
    </submittedName>
</protein>
<dbReference type="InterPro" id="IPR001789">
    <property type="entry name" value="Sig_transdc_resp-reg_receiver"/>
</dbReference>
<feature type="modified residue" description="4-aspartylphosphate" evidence="2">
    <location>
        <position position="109"/>
    </location>
</feature>
<dbReference type="SUPFAM" id="SSF52172">
    <property type="entry name" value="CheY-like"/>
    <property type="match status" value="1"/>
</dbReference>
<evidence type="ECO:0000259" key="3">
    <source>
        <dbReference type="PROSITE" id="PS50110"/>
    </source>
</evidence>
<dbReference type="Pfam" id="PF00072">
    <property type="entry name" value="Response_reg"/>
    <property type="match status" value="1"/>
</dbReference>
<keyword evidence="1 2" id="KW-0597">Phosphoprotein</keyword>
<dbReference type="GO" id="GO:0000160">
    <property type="term" value="P:phosphorelay signal transduction system"/>
    <property type="evidence" value="ECO:0007669"/>
    <property type="project" value="InterPro"/>
</dbReference>
<dbReference type="InterPro" id="IPR050595">
    <property type="entry name" value="Bact_response_regulator"/>
</dbReference>
<dbReference type="PANTHER" id="PTHR44591">
    <property type="entry name" value="STRESS RESPONSE REGULATOR PROTEIN 1"/>
    <property type="match status" value="1"/>
</dbReference>
<proteinExistence type="predicted"/>
<dbReference type="SMART" id="SM00448">
    <property type="entry name" value="REC"/>
    <property type="match status" value="1"/>
</dbReference>
<dbReference type="PANTHER" id="PTHR44591:SF25">
    <property type="entry name" value="CHEMOTAXIS TWO-COMPONENT RESPONSE REGULATOR"/>
    <property type="match status" value="1"/>
</dbReference>